<protein>
    <submittedName>
        <fullName evidence="1">Uncharacterized protein</fullName>
    </submittedName>
</protein>
<name>A0AAE4BN59_9DEIO</name>
<dbReference type="EMBL" id="JAVDQK010000004">
    <property type="protein sequence ID" value="MDR6218391.1"/>
    <property type="molecule type" value="Genomic_DNA"/>
</dbReference>
<dbReference type="RefSeq" id="WP_309854836.1">
    <property type="nucleotide sequence ID" value="NZ_JAVDQJ010000005.1"/>
</dbReference>
<proteinExistence type="predicted"/>
<sequence length="191" mass="20977">MQNFLSHPAANALLAAPLRLDNLFTHLSRPQLEDPLEDLVYGFLVHANNQIADLLDDAPEVREEAARHCAFAVTHALLAMKISARDLGLLVARHLNVTPETLIMDLAKGGHTLVDMDLISNLTSAFAAHDSRHDDALAAQYLAPALLSLWRILNAMNINLTEYYAEFDEEFEDDLDLDAALPASGPARMVA</sequence>
<reference evidence="1" key="1">
    <citation type="submission" date="2023-07" db="EMBL/GenBank/DDBJ databases">
        <title>Sorghum-associated microbial communities from plants grown in Nebraska, USA.</title>
        <authorList>
            <person name="Schachtman D."/>
        </authorList>
    </citation>
    <scope>NUCLEOTIDE SEQUENCE</scope>
    <source>
        <strain evidence="1">BE330</strain>
    </source>
</reference>
<accession>A0AAE4BN59</accession>
<dbReference type="Proteomes" id="UP001185331">
    <property type="component" value="Unassembled WGS sequence"/>
</dbReference>
<evidence type="ECO:0000313" key="1">
    <source>
        <dbReference type="EMBL" id="MDR6218391.1"/>
    </source>
</evidence>
<organism evidence="1 2">
    <name type="scientific">Deinococcus soli</name>
    <name type="common">ex Cha et al. 2016</name>
    <dbReference type="NCBI Taxonomy" id="1309411"/>
    <lineage>
        <taxon>Bacteria</taxon>
        <taxon>Thermotogati</taxon>
        <taxon>Deinococcota</taxon>
        <taxon>Deinococci</taxon>
        <taxon>Deinococcales</taxon>
        <taxon>Deinococcaceae</taxon>
        <taxon>Deinococcus</taxon>
    </lineage>
</organism>
<evidence type="ECO:0000313" key="2">
    <source>
        <dbReference type="Proteomes" id="UP001185331"/>
    </source>
</evidence>
<comment type="caution">
    <text evidence="1">The sequence shown here is derived from an EMBL/GenBank/DDBJ whole genome shotgun (WGS) entry which is preliminary data.</text>
</comment>
<dbReference type="AlphaFoldDB" id="A0AAE4BN59"/>
<gene>
    <name evidence="1" type="ORF">J2Y00_001954</name>
</gene>